<feature type="compositionally biased region" description="Low complexity" evidence="8">
    <location>
        <begin position="434"/>
        <end position="456"/>
    </location>
</feature>
<feature type="region of interest" description="Disordered" evidence="8">
    <location>
        <begin position="933"/>
        <end position="973"/>
    </location>
</feature>
<reference evidence="11" key="2">
    <citation type="journal article" date="2021" name="Genome Biol. Evol.">
        <title>Developing a high-quality reference genome for a parasitic bivalve with doubly uniparental inheritance (Bivalvia: Unionida).</title>
        <authorList>
            <person name="Smith C.H."/>
        </authorList>
    </citation>
    <scope>NUCLEOTIDE SEQUENCE</scope>
    <source>
        <strain evidence="11">CHS0354</strain>
        <tissue evidence="11">Mantle</tissue>
    </source>
</reference>
<reference evidence="11" key="1">
    <citation type="journal article" date="2021" name="Genome Biol. Evol.">
        <title>A High-Quality Reference Genome for a Parasitic Bivalve with Doubly Uniparental Inheritance (Bivalvia: Unionida).</title>
        <authorList>
            <person name="Smith C.H."/>
        </authorList>
    </citation>
    <scope>NUCLEOTIDE SEQUENCE</scope>
    <source>
        <strain evidence="11">CHS0354</strain>
    </source>
</reference>
<reference evidence="11" key="3">
    <citation type="submission" date="2023-05" db="EMBL/GenBank/DDBJ databases">
        <authorList>
            <person name="Smith C.H."/>
        </authorList>
    </citation>
    <scope>NUCLEOTIDE SEQUENCE</scope>
    <source>
        <strain evidence="11">CHS0354</strain>
        <tissue evidence="11">Mantle</tissue>
    </source>
</reference>
<keyword evidence="12" id="KW-1185">Reference proteome</keyword>
<gene>
    <name evidence="11" type="ORF">CHS0354_005443</name>
</gene>
<keyword evidence="7" id="KW-0862">Zinc</keyword>
<organism evidence="11 12">
    <name type="scientific">Potamilus streckersoni</name>
    <dbReference type="NCBI Taxonomy" id="2493646"/>
    <lineage>
        <taxon>Eukaryota</taxon>
        <taxon>Metazoa</taxon>
        <taxon>Spiralia</taxon>
        <taxon>Lophotrochozoa</taxon>
        <taxon>Mollusca</taxon>
        <taxon>Bivalvia</taxon>
        <taxon>Autobranchia</taxon>
        <taxon>Heteroconchia</taxon>
        <taxon>Palaeoheterodonta</taxon>
        <taxon>Unionida</taxon>
        <taxon>Unionoidea</taxon>
        <taxon>Unionidae</taxon>
        <taxon>Ambleminae</taxon>
        <taxon>Lampsilini</taxon>
        <taxon>Potamilus</taxon>
    </lineage>
</organism>
<evidence type="ECO:0000259" key="9">
    <source>
        <dbReference type="PROSITE" id="PS50103"/>
    </source>
</evidence>
<evidence type="ECO:0000256" key="1">
    <source>
        <dbReference type="ARBA" id="ARBA00004123"/>
    </source>
</evidence>
<feature type="compositionally biased region" description="Basic and acidic residues" evidence="8">
    <location>
        <begin position="253"/>
        <end position="262"/>
    </location>
</feature>
<evidence type="ECO:0000256" key="7">
    <source>
        <dbReference type="PROSITE-ProRule" id="PRU00723"/>
    </source>
</evidence>
<feature type="compositionally biased region" description="Basic residues" evidence="8">
    <location>
        <begin position="555"/>
        <end position="564"/>
    </location>
</feature>
<feature type="domain" description="TFIIS N-terminal" evidence="10">
    <location>
        <begin position="93"/>
        <end position="166"/>
    </location>
</feature>
<feature type="zinc finger region" description="C3H1-type" evidence="7">
    <location>
        <begin position="906"/>
        <end position="933"/>
    </location>
</feature>
<dbReference type="GO" id="GO:0005634">
    <property type="term" value="C:nucleus"/>
    <property type="evidence" value="ECO:0007669"/>
    <property type="project" value="UniProtKB-SubCell"/>
</dbReference>
<dbReference type="InterPro" id="IPR017923">
    <property type="entry name" value="TFIIS_N"/>
</dbReference>
<dbReference type="EMBL" id="JAEAOA010000383">
    <property type="protein sequence ID" value="KAK3611013.1"/>
    <property type="molecule type" value="Genomic_DNA"/>
</dbReference>
<feature type="compositionally biased region" description="Basic residues" evidence="8">
    <location>
        <begin position="194"/>
        <end position="203"/>
    </location>
</feature>
<dbReference type="PROSITE" id="PS50103">
    <property type="entry name" value="ZF_C3H1"/>
    <property type="match status" value="1"/>
</dbReference>
<dbReference type="Pfam" id="PF08711">
    <property type="entry name" value="Med26"/>
    <property type="match status" value="1"/>
</dbReference>
<evidence type="ECO:0000256" key="8">
    <source>
        <dbReference type="SAM" id="MobiDB-lite"/>
    </source>
</evidence>
<feature type="compositionally biased region" description="Basic and acidic residues" evidence="8">
    <location>
        <begin position="205"/>
        <end position="217"/>
    </location>
</feature>
<dbReference type="SMART" id="SM00509">
    <property type="entry name" value="TFS2N"/>
    <property type="match status" value="1"/>
</dbReference>
<feature type="compositionally biased region" description="Pro residues" evidence="8">
    <location>
        <begin position="366"/>
        <end position="376"/>
    </location>
</feature>
<keyword evidence="4" id="KW-0158">Chromosome</keyword>
<dbReference type="SUPFAM" id="SSF47676">
    <property type="entry name" value="Conserved domain common to transcription factors TFIIS, elongin A, CRSP70"/>
    <property type="match status" value="1"/>
</dbReference>
<feature type="compositionally biased region" description="Low complexity" evidence="8">
    <location>
        <begin position="708"/>
        <end position="724"/>
    </location>
</feature>
<dbReference type="AlphaFoldDB" id="A0AAE0TJC1"/>
<dbReference type="InterPro" id="IPR003617">
    <property type="entry name" value="TFIIS/CRSP70_N_sub"/>
</dbReference>
<feature type="region of interest" description="Disordered" evidence="8">
    <location>
        <begin position="166"/>
        <end position="568"/>
    </location>
</feature>
<comment type="caution">
    <text evidence="11">The sequence shown here is derived from an EMBL/GenBank/DDBJ whole genome shotgun (WGS) entry which is preliminary data.</text>
</comment>
<feature type="compositionally biased region" description="Basic and acidic residues" evidence="8">
    <location>
        <begin position="183"/>
        <end position="193"/>
    </location>
</feature>
<feature type="compositionally biased region" description="Acidic residues" evidence="8">
    <location>
        <begin position="218"/>
        <end position="229"/>
    </location>
</feature>
<dbReference type="GO" id="GO:0072357">
    <property type="term" value="C:PTW/PP1 phosphatase complex"/>
    <property type="evidence" value="ECO:0007669"/>
    <property type="project" value="TreeGrafter"/>
</dbReference>
<feature type="compositionally biased region" description="Basic and acidic residues" evidence="8">
    <location>
        <begin position="498"/>
        <end position="508"/>
    </location>
</feature>
<dbReference type="InterPro" id="IPR000571">
    <property type="entry name" value="Znf_CCCH"/>
</dbReference>
<feature type="region of interest" description="Disordered" evidence="8">
    <location>
        <begin position="802"/>
        <end position="904"/>
    </location>
</feature>
<feature type="compositionally biased region" description="Basic and acidic residues" evidence="8">
    <location>
        <begin position="273"/>
        <end position="283"/>
    </location>
</feature>
<dbReference type="Gene3D" id="1.20.930.10">
    <property type="entry name" value="Conserved domain common to transcription factors TFIIS, elongin A, CRSP70"/>
    <property type="match status" value="1"/>
</dbReference>
<feature type="compositionally biased region" description="Polar residues" evidence="8">
    <location>
        <begin position="345"/>
        <end position="354"/>
    </location>
</feature>
<evidence type="ECO:0000256" key="5">
    <source>
        <dbReference type="ARBA" id="ARBA00023242"/>
    </source>
</evidence>
<evidence type="ECO:0000256" key="2">
    <source>
        <dbReference type="ARBA" id="ARBA00004286"/>
    </source>
</evidence>
<feature type="compositionally biased region" description="Gly residues" evidence="8">
    <location>
        <begin position="806"/>
        <end position="815"/>
    </location>
</feature>
<feature type="compositionally biased region" description="Basic and acidic residues" evidence="8">
    <location>
        <begin position="478"/>
        <end position="488"/>
    </location>
</feature>
<feature type="compositionally biased region" description="Pro residues" evidence="8">
    <location>
        <begin position="959"/>
        <end position="973"/>
    </location>
</feature>
<proteinExistence type="predicted"/>
<dbReference type="SMART" id="SM00356">
    <property type="entry name" value="ZnF_C3H1"/>
    <property type="match status" value="1"/>
</dbReference>
<evidence type="ECO:0000259" key="10">
    <source>
        <dbReference type="PROSITE" id="PS51319"/>
    </source>
</evidence>
<keyword evidence="7" id="KW-0863">Zinc-finger</keyword>
<comment type="subcellular location">
    <subcellularLocation>
        <location evidence="2">Chromosome</location>
    </subcellularLocation>
    <subcellularLocation>
        <location evidence="1 6">Nucleus</location>
    </subcellularLocation>
</comment>
<keyword evidence="5 6" id="KW-0539">Nucleus</keyword>
<dbReference type="PANTHER" id="PTHR46557:SF1">
    <property type="entry name" value="SERINE_THREONINE-PROTEIN PHOSPHATASE 1 REGULATORY SUBUNIT 10"/>
    <property type="match status" value="1"/>
</dbReference>
<evidence type="ECO:0000256" key="3">
    <source>
        <dbReference type="ARBA" id="ARBA00022330"/>
    </source>
</evidence>
<name>A0AAE0TJC1_9BIVA</name>
<dbReference type="CDD" id="cd00183">
    <property type="entry name" value="TFIIS_I"/>
    <property type="match status" value="1"/>
</dbReference>
<keyword evidence="7" id="KW-0479">Metal-binding</keyword>
<protein>
    <recommendedName>
        <fullName evidence="3">Serine/threonine-protein phosphatase 1 regulatory subunit 10</fullName>
    </recommendedName>
</protein>
<sequence>MSGIDDIAEADDFDSVVAVIQSNHPVDPAQLLKALGPLLAQNGAIRGPIEAARIASLMKDANKIVSRCIYVNILKATQSSETLERFMSVGGWDTLNAWLQESKDDENWPVLVEILKVYQNLPVSVDILKKNNAAKTIKQLCKSDNDHVKSVSADIVDGWMKKIRQKSNNDITPDKIKKKKKDKDKEKTKEKNKNKDHKHHSNKNSKSEKEEQRKEDNDVGDENEEETDTSESSHSEIVTVTQSEGLKLHIKLGRSDKVDSSKGDNSSSSFADLNDKLEPEKKRASTVKRPPVKFRSTGLIDDEGSAPVPPAPVKKKSQSENKPVPKRTGSETKTSNEPPEKKSRLQVNIPNLTISSTSAPNTAPTSPSPSPSPSPSLSPGELHGRIKIIPPRPRPVHEIQESSGFMDSLARSDRMYGTMKKRKKGGATPPASAPNTITTPTKPTSPTSPISPTTVTARSLPSVPSFYKDTLETSEESSEVKKEEKEESSAQGEPSETTEEKSHEDFAKSEATVGEDGEKVTETEQDEEETSEEAKEEGMDSKGSETKGLLTTGATRRKKPKKKVSWAEESRMEEIFYFELDETERENVNRPKDFDQMKKRDILMDRRAMESAKRQVNDKMVETIPWYKPFAIAGIKLVAEPGCQSLEKDIQRTREQSVLQVLFFSKIPDSPAEPDLEHVEPAEPKIIALEDTTGEEEYTYDYNEHPGPNLCNPPSNQNPSPANAGGYNLPPEIANLLSSIQQHGPPDTTNPVLASVQNILTSLMGGSSEQESREAYNQLQRMLEPFNQQMLGPPMQEGGMPPRGPGPMGHGGPVGLLGQAPPGFHPIRNMGPRFPLNGQGPGPGPGPRMGPGPGDEGWGENMMGGPRPGPMGPGRGGPPRRTFRGRMPGPGPHGPGGPPLRARGGFRQGIICRHFSAGDCKRGNSCGFLHPGVNGPPLGANGPPHPRMNGPRMDRPPRMDGPPPRMDGPPNPR</sequence>
<feature type="region of interest" description="Disordered" evidence="8">
    <location>
        <begin position="701"/>
        <end position="728"/>
    </location>
</feature>
<dbReference type="GO" id="GO:0008157">
    <property type="term" value="F:protein phosphatase 1 binding"/>
    <property type="evidence" value="ECO:0007669"/>
    <property type="project" value="TreeGrafter"/>
</dbReference>
<evidence type="ECO:0000256" key="4">
    <source>
        <dbReference type="ARBA" id="ARBA00022454"/>
    </source>
</evidence>
<dbReference type="Proteomes" id="UP001195483">
    <property type="component" value="Unassembled WGS sequence"/>
</dbReference>
<feature type="compositionally biased region" description="Pro residues" evidence="8">
    <location>
        <begin position="889"/>
        <end position="898"/>
    </location>
</feature>
<feature type="domain" description="C3H1-type" evidence="9">
    <location>
        <begin position="906"/>
        <end position="933"/>
    </location>
</feature>
<evidence type="ECO:0000313" key="12">
    <source>
        <dbReference type="Proteomes" id="UP001195483"/>
    </source>
</evidence>
<evidence type="ECO:0000256" key="6">
    <source>
        <dbReference type="PROSITE-ProRule" id="PRU00649"/>
    </source>
</evidence>
<dbReference type="PANTHER" id="PTHR46557">
    <property type="entry name" value="SERINE/THREONINE-PROTEIN PHOSPHATASE 1 REGULATORY SUBUNIT 10-RELATED"/>
    <property type="match status" value="1"/>
</dbReference>
<dbReference type="PROSITE" id="PS51319">
    <property type="entry name" value="TFIIS_N"/>
    <property type="match status" value="1"/>
</dbReference>
<dbReference type="GO" id="GO:0000785">
    <property type="term" value="C:chromatin"/>
    <property type="evidence" value="ECO:0007669"/>
    <property type="project" value="TreeGrafter"/>
</dbReference>
<feature type="compositionally biased region" description="Basic and acidic residues" evidence="8">
    <location>
        <begin position="532"/>
        <end position="545"/>
    </location>
</feature>
<accession>A0AAE0TJC1</accession>
<feature type="compositionally biased region" description="Low complexity" evidence="8">
    <location>
        <begin position="355"/>
        <end position="365"/>
    </location>
</feature>
<evidence type="ECO:0000313" key="11">
    <source>
        <dbReference type="EMBL" id="KAK3611013.1"/>
    </source>
</evidence>
<dbReference type="GO" id="GO:0008270">
    <property type="term" value="F:zinc ion binding"/>
    <property type="evidence" value="ECO:0007669"/>
    <property type="project" value="UniProtKB-KW"/>
</dbReference>
<dbReference type="InterPro" id="IPR035441">
    <property type="entry name" value="TFIIS/LEDGF_dom_sf"/>
</dbReference>